<organism evidence="1 2">
    <name type="scientific">Pleurodeles waltl</name>
    <name type="common">Iberian ribbed newt</name>
    <dbReference type="NCBI Taxonomy" id="8319"/>
    <lineage>
        <taxon>Eukaryota</taxon>
        <taxon>Metazoa</taxon>
        <taxon>Chordata</taxon>
        <taxon>Craniata</taxon>
        <taxon>Vertebrata</taxon>
        <taxon>Euteleostomi</taxon>
        <taxon>Amphibia</taxon>
        <taxon>Batrachia</taxon>
        <taxon>Caudata</taxon>
        <taxon>Salamandroidea</taxon>
        <taxon>Salamandridae</taxon>
        <taxon>Pleurodelinae</taxon>
        <taxon>Pleurodeles</taxon>
    </lineage>
</organism>
<keyword evidence="2" id="KW-1185">Reference proteome</keyword>
<protein>
    <submittedName>
        <fullName evidence="1">Uncharacterized protein</fullName>
    </submittedName>
</protein>
<comment type="caution">
    <text evidence="1">The sequence shown here is derived from an EMBL/GenBank/DDBJ whole genome shotgun (WGS) entry which is preliminary data.</text>
</comment>
<accession>A0AAV7NHQ2</accession>
<gene>
    <name evidence="1" type="ORF">NDU88_003812</name>
</gene>
<evidence type="ECO:0000313" key="1">
    <source>
        <dbReference type="EMBL" id="KAJ1115590.1"/>
    </source>
</evidence>
<proteinExistence type="predicted"/>
<dbReference type="AlphaFoldDB" id="A0AAV7NHQ2"/>
<name>A0AAV7NHQ2_PLEWA</name>
<reference evidence="1" key="1">
    <citation type="journal article" date="2022" name="bioRxiv">
        <title>Sequencing and chromosome-scale assembly of the giantPleurodeles waltlgenome.</title>
        <authorList>
            <person name="Brown T."/>
            <person name="Elewa A."/>
            <person name="Iarovenko S."/>
            <person name="Subramanian E."/>
            <person name="Araus A.J."/>
            <person name="Petzold A."/>
            <person name="Susuki M."/>
            <person name="Suzuki K.-i.T."/>
            <person name="Hayashi T."/>
            <person name="Toyoda A."/>
            <person name="Oliveira C."/>
            <person name="Osipova E."/>
            <person name="Leigh N.D."/>
            <person name="Simon A."/>
            <person name="Yun M.H."/>
        </authorList>
    </citation>
    <scope>NUCLEOTIDE SEQUENCE</scope>
    <source>
        <strain evidence="1">20211129_DDA</strain>
        <tissue evidence="1">Liver</tissue>
    </source>
</reference>
<dbReference type="Proteomes" id="UP001066276">
    <property type="component" value="Chromosome 8"/>
</dbReference>
<evidence type="ECO:0000313" key="2">
    <source>
        <dbReference type="Proteomes" id="UP001066276"/>
    </source>
</evidence>
<dbReference type="EMBL" id="JANPWB010000012">
    <property type="protein sequence ID" value="KAJ1115590.1"/>
    <property type="molecule type" value="Genomic_DNA"/>
</dbReference>
<sequence length="179" mass="19345">MSHAAPCLCSELQSQYTGVQPHPLGHFPLGGGGKGEAQLSTYYRPSPFPLCRGLVHHTGVVSSLQKAQGQPPLTPVSDRGTRKHSADGAVVLTAPVLKDLWAKMSSARVWLQSVLLFTSRSHSFTSSQLSSRPGTGHLSYTAPQRLPGIWEAQPSVPSLLWVLRYCPGLIWGPLDRQDA</sequence>